<evidence type="ECO:0000313" key="3">
    <source>
        <dbReference type="Proteomes" id="UP000460298"/>
    </source>
</evidence>
<reference evidence="2 3" key="1">
    <citation type="submission" date="2019-10" db="EMBL/GenBank/DDBJ databases">
        <title>Extracellular Electron Transfer in a Candidatus Methanoperedens spp. Enrichment Culture.</title>
        <authorList>
            <person name="Berger S."/>
            <person name="Rangel Shaw D."/>
            <person name="Berben T."/>
            <person name="In 'T Zandt M."/>
            <person name="Frank J."/>
            <person name="Reimann J."/>
            <person name="Jetten M.S.M."/>
            <person name="Welte C.U."/>
        </authorList>
    </citation>
    <scope>NUCLEOTIDE SEQUENCE [LARGE SCALE GENOMIC DNA]</scope>
    <source>
        <strain evidence="2">SB12</strain>
    </source>
</reference>
<sequence>MIYSESALARRIFSRFLPAYASRAGYFEGVSPEGLFPEGIYPIPVHLAPAASLDGIWVDSAHAPESSRELAALLQTLGAGGIGVLFLRTKYWNRRAIRDFCRGAAMQLLFLSPIPAKGRVKLTPAGLPVPKSILRRFALRFVTSFFPSLAGLFGRELFVIVQKSPARHRETDGMRLSVIIPAITPDRLHQWEDFIAKHRVHEIELISVEEDVMPTSKSGSTIHVQHYREAGRAAAIRSGLLHSRGKSVLLDNDQRCAPAYLFDLMQARMQAKQRVDVVAGLDAAERRLWPGRLLNRLLTGFSDPEPLYLLLSDKAIRDLIDVHPDQLSGYAYATGLRLRSRLQIEEVDLVIEPPLPPRKIKAPSIISYLIHRLRRGAIYLLFPLLLPALLPVPAAFPASLPEWSHLMPGEAIRTQAARPIELEHWTQIPDTALTLGANAFLLAEKGLAIVVHRGEQSVDRMIRPELQRELAVRFFFVLIVGMLIHVWNVVSVFGRPSGSLLPWIVTQAEALLILSLFLEFEPSALQWTTTMPAVFLPVVYGSHLLFLGVYFWLFRYRT</sequence>
<dbReference type="EMBL" id="WBUI01000029">
    <property type="protein sequence ID" value="KAB2929564.1"/>
    <property type="molecule type" value="Genomic_DNA"/>
</dbReference>
<dbReference type="AlphaFoldDB" id="A0A833LVD8"/>
<accession>A0A833LVD8</accession>
<feature type="transmembrane region" description="Helical" evidence="1">
    <location>
        <begin position="470"/>
        <end position="493"/>
    </location>
</feature>
<dbReference type="Proteomes" id="UP000460298">
    <property type="component" value="Unassembled WGS sequence"/>
</dbReference>
<name>A0A833LVD8_9LEPT</name>
<feature type="transmembrane region" description="Helical" evidence="1">
    <location>
        <begin position="530"/>
        <end position="553"/>
    </location>
</feature>
<keyword evidence="1" id="KW-0472">Membrane</keyword>
<keyword evidence="1" id="KW-0812">Transmembrane</keyword>
<feature type="transmembrane region" description="Helical" evidence="1">
    <location>
        <begin position="137"/>
        <end position="161"/>
    </location>
</feature>
<comment type="caution">
    <text evidence="2">The sequence shown here is derived from an EMBL/GenBank/DDBJ whole genome shotgun (WGS) entry which is preliminary data.</text>
</comment>
<evidence type="ECO:0000256" key="1">
    <source>
        <dbReference type="SAM" id="Phobius"/>
    </source>
</evidence>
<proteinExistence type="predicted"/>
<gene>
    <name evidence="2" type="ORF">F9K24_19425</name>
</gene>
<evidence type="ECO:0000313" key="2">
    <source>
        <dbReference type="EMBL" id="KAB2929564.1"/>
    </source>
</evidence>
<organism evidence="2 3">
    <name type="scientific">Leptonema illini</name>
    <dbReference type="NCBI Taxonomy" id="183"/>
    <lineage>
        <taxon>Bacteria</taxon>
        <taxon>Pseudomonadati</taxon>
        <taxon>Spirochaetota</taxon>
        <taxon>Spirochaetia</taxon>
        <taxon>Leptospirales</taxon>
        <taxon>Leptospiraceae</taxon>
        <taxon>Leptonema</taxon>
    </lineage>
</organism>
<keyword evidence="1" id="KW-1133">Transmembrane helix</keyword>
<protein>
    <submittedName>
        <fullName evidence="2">Uncharacterized protein</fullName>
    </submittedName>
</protein>
<feature type="transmembrane region" description="Helical" evidence="1">
    <location>
        <begin position="500"/>
        <end position="518"/>
    </location>
</feature>
<feature type="transmembrane region" description="Helical" evidence="1">
    <location>
        <begin position="377"/>
        <end position="396"/>
    </location>
</feature>